<evidence type="ECO:0000256" key="7">
    <source>
        <dbReference type="SAM" id="SignalP"/>
    </source>
</evidence>
<dbReference type="SUPFAM" id="SSF53822">
    <property type="entry name" value="Periplasmic binding protein-like I"/>
    <property type="match status" value="1"/>
</dbReference>
<feature type="chain" id="PRO_5039110303" evidence="7">
    <location>
        <begin position="23"/>
        <end position="360"/>
    </location>
</feature>
<organism evidence="9 10">
    <name type="scientific">Sporolactobacillus putidus</name>
    <dbReference type="NCBI Taxonomy" id="492735"/>
    <lineage>
        <taxon>Bacteria</taxon>
        <taxon>Bacillati</taxon>
        <taxon>Bacillota</taxon>
        <taxon>Bacilli</taxon>
        <taxon>Bacillales</taxon>
        <taxon>Sporolactobacillaceae</taxon>
        <taxon>Sporolactobacillus</taxon>
    </lineage>
</organism>
<dbReference type="CDD" id="cd06354">
    <property type="entry name" value="PBP1_PrnA-like"/>
    <property type="match status" value="1"/>
</dbReference>
<dbReference type="PROSITE" id="PS51257">
    <property type="entry name" value="PROKAR_LIPOPROTEIN"/>
    <property type="match status" value="1"/>
</dbReference>
<keyword evidence="4 7" id="KW-0732">Signal</keyword>
<reference evidence="9" key="1">
    <citation type="journal article" date="2014" name="Int. J. Syst. Evol. Microbiol.">
        <title>Complete genome sequence of Corynebacterium casei LMG S-19264T (=DSM 44701T), isolated from a smear-ripened cheese.</title>
        <authorList>
            <consortium name="US DOE Joint Genome Institute (JGI-PGF)"/>
            <person name="Walter F."/>
            <person name="Albersmeier A."/>
            <person name="Kalinowski J."/>
            <person name="Ruckert C."/>
        </authorList>
    </citation>
    <scope>NUCLEOTIDE SEQUENCE</scope>
    <source>
        <strain evidence="9">JCM 15325</strain>
    </source>
</reference>
<dbReference type="GO" id="GO:0005886">
    <property type="term" value="C:plasma membrane"/>
    <property type="evidence" value="ECO:0007669"/>
    <property type="project" value="UniProtKB-SubCell"/>
</dbReference>
<dbReference type="InterPro" id="IPR003760">
    <property type="entry name" value="PnrA-like"/>
</dbReference>
<comment type="caution">
    <text evidence="9">The sequence shown here is derived from an EMBL/GenBank/DDBJ whole genome shotgun (WGS) entry which is preliminary data.</text>
</comment>
<dbReference type="EMBL" id="BMOK01000008">
    <property type="protein sequence ID" value="GGL56993.1"/>
    <property type="molecule type" value="Genomic_DNA"/>
</dbReference>
<evidence type="ECO:0000313" key="10">
    <source>
        <dbReference type="Proteomes" id="UP000654670"/>
    </source>
</evidence>
<evidence type="ECO:0000256" key="1">
    <source>
        <dbReference type="ARBA" id="ARBA00004193"/>
    </source>
</evidence>
<dbReference type="Proteomes" id="UP000654670">
    <property type="component" value="Unassembled WGS sequence"/>
</dbReference>
<dbReference type="PANTHER" id="PTHR34296">
    <property type="entry name" value="TRANSCRIPTIONAL ACTIVATOR PROTEIN MED"/>
    <property type="match status" value="1"/>
</dbReference>
<comment type="similarity">
    <text evidence="2">Belongs to the BMP lipoprotein family.</text>
</comment>
<name>A0A917S4A5_9BACL</name>
<reference evidence="9" key="2">
    <citation type="submission" date="2020-09" db="EMBL/GenBank/DDBJ databases">
        <authorList>
            <person name="Sun Q."/>
            <person name="Ohkuma M."/>
        </authorList>
    </citation>
    <scope>NUCLEOTIDE SEQUENCE</scope>
    <source>
        <strain evidence="9">JCM 15325</strain>
    </source>
</reference>
<evidence type="ECO:0000256" key="5">
    <source>
        <dbReference type="ARBA" id="ARBA00023136"/>
    </source>
</evidence>
<dbReference type="PANTHER" id="PTHR34296:SF2">
    <property type="entry name" value="ABC TRANSPORTER GUANOSINE-BINDING PROTEIN NUPN"/>
    <property type="match status" value="1"/>
</dbReference>
<evidence type="ECO:0000256" key="2">
    <source>
        <dbReference type="ARBA" id="ARBA00008610"/>
    </source>
</evidence>
<keyword evidence="3" id="KW-1003">Cell membrane</keyword>
<feature type="domain" description="ABC transporter substrate-binding protein PnrA-like" evidence="8">
    <location>
        <begin position="38"/>
        <end position="347"/>
    </location>
</feature>
<protein>
    <submittedName>
        <fullName evidence="9">BMP family ABC transporter substrate-binding protein</fullName>
    </submittedName>
</protein>
<accession>A0A917S4A5</accession>
<dbReference type="InterPro" id="IPR050957">
    <property type="entry name" value="BMP_lipoprotein"/>
</dbReference>
<evidence type="ECO:0000256" key="4">
    <source>
        <dbReference type="ARBA" id="ARBA00022729"/>
    </source>
</evidence>
<evidence type="ECO:0000259" key="8">
    <source>
        <dbReference type="Pfam" id="PF02608"/>
    </source>
</evidence>
<dbReference type="InterPro" id="IPR028082">
    <property type="entry name" value="Peripla_BP_I"/>
</dbReference>
<evidence type="ECO:0000256" key="3">
    <source>
        <dbReference type="ARBA" id="ARBA00022475"/>
    </source>
</evidence>
<sequence length="360" mass="38385">MLKKKMAVLVSCVVILAGILSGCGNNGSAGSSKASTYKVAMVTGVGGVNDKSFNQSSWEGLTKFAKDNELKTGSDVKYLESQQPTDFAPNLNSLIQQKYNLIVAIGFQMQTDLQNIAQQHQDQHFALIDSVAVDKNNKPLKNVANLTFKEQQGSFLVGVVAGLTTKTNKVGFVGGINSDLIKKFESGFKAGVKTVNPNAQIFVQYAGDFNAPDKGQNIAATLYGKGADIIYAAAGNTGNGVFTEAKSRAKSGQKVWVIGVDKDQYDEGLPENVTLTSMVKRVDQAIYDASAKAKAGKFPGGQVLQYGLKENGVGIAPTIKNVSASVLDQVKKYQQKIIDGSIVVPTTDKEYSTYLASLSK</sequence>
<dbReference type="Gene3D" id="3.40.50.2300">
    <property type="match status" value="2"/>
</dbReference>
<keyword evidence="5" id="KW-0472">Membrane</keyword>
<keyword evidence="10" id="KW-1185">Reference proteome</keyword>
<evidence type="ECO:0000313" key="9">
    <source>
        <dbReference type="EMBL" id="GGL56993.1"/>
    </source>
</evidence>
<feature type="signal peptide" evidence="7">
    <location>
        <begin position="1"/>
        <end position="22"/>
    </location>
</feature>
<dbReference type="AlphaFoldDB" id="A0A917S4A5"/>
<proteinExistence type="inferred from homology"/>
<gene>
    <name evidence="9" type="ORF">GCM10007968_21250</name>
</gene>
<dbReference type="Pfam" id="PF02608">
    <property type="entry name" value="Bmp"/>
    <property type="match status" value="1"/>
</dbReference>
<keyword evidence="6" id="KW-0449">Lipoprotein</keyword>
<comment type="subcellular location">
    <subcellularLocation>
        <location evidence="1">Cell membrane</location>
        <topology evidence="1">Lipid-anchor</topology>
    </subcellularLocation>
</comment>
<evidence type="ECO:0000256" key="6">
    <source>
        <dbReference type="ARBA" id="ARBA00023288"/>
    </source>
</evidence>